<feature type="disulfide bond" evidence="8">
    <location>
        <begin position="493"/>
        <end position="500"/>
    </location>
</feature>
<feature type="disulfide bond" evidence="8">
    <location>
        <begin position="136"/>
        <end position="156"/>
    </location>
</feature>
<keyword evidence="13" id="KW-1185">Reference proteome</keyword>
<evidence type="ECO:0000256" key="2">
    <source>
        <dbReference type="ARBA" id="ARBA00022525"/>
    </source>
</evidence>
<keyword evidence="6 8" id="KW-1015">Disulfide bond</keyword>
<evidence type="ECO:0000313" key="13">
    <source>
        <dbReference type="Proteomes" id="UP000092460"/>
    </source>
</evidence>
<dbReference type="SUPFAM" id="SSF57610">
    <property type="entry name" value="Thyroglobulin type-1 domain"/>
    <property type="match status" value="2"/>
</dbReference>
<evidence type="ECO:0000256" key="1">
    <source>
        <dbReference type="ARBA" id="ARBA00004613"/>
    </source>
</evidence>
<feature type="compositionally biased region" description="Acidic residues" evidence="9">
    <location>
        <begin position="387"/>
        <end position="419"/>
    </location>
</feature>
<dbReference type="Gene3D" id="1.10.238.10">
    <property type="entry name" value="EF-hand"/>
    <property type="match status" value="2"/>
</dbReference>
<evidence type="ECO:0000256" key="3">
    <source>
        <dbReference type="ARBA" id="ARBA00022729"/>
    </source>
</evidence>
<dbReference type="PROSITE" id="PS51162">
    <property type="entry name" value="THYROGLOBULIN_1_2"/>
    <property type="match status" value="2"/>
</dbReference>
<dbReference type="SMART" id="SM00211">
    <property type="entry name" value="TY"/>
    <property type="match status" value="2"/>
</dbReference>
<dbReference type="Gene3D" id="3.30.60.30">
    <property type="match status" value="1"/>
</dbReference>
<dbReference type="EnsemblMetazoa" id="GPPI043487-RA">
    <property type="protein sequence ID" value="GPPI043487-PA"/>
    <property type="gene ID" value="GPPI043487"/>
</dbReference>
<comment type="caution">
    <text evidence="8">Lacks conserved residue(s) required for the propagation of feature annotation.</text>
</comment>
<feature type="compositionally biased region" description="Polar residues" evidence="9">
    <location>
        <begin position="169"/>
        <end position="178"/>
    </location>
</feature>
<keyword evidence="7" id="KW-0325">Glycoprotein</keyword>
<dbReference type="PROSITE" id="PS51465">
    <property type="entry name" value="KAZAL_2"/>
    <property type="match status" value="1"/>
</dbReference>
<dbReference type="VEuPathDB" id="VectorBase:GPPI043487"/>
<sequence>MQTSNGQPSNTQKVEKSNIHETVANEYKTENDDKNQCDNTRISECAVKVGECDETKGRPVCGTDDQTYPTRCHLLRVQCSGHQVSIRYRGSCKACNEARDYALKHRTKTPPKFIPRCKSDGTYALIQCLADTGCWCSDKEGKPIENTSVRNGKPKCHDYSKANIRRSPPHTTGTRRSTKRICSQTDRALFNGNLFKIFQSEYIRVCQQNEKGSVGKLMEPFAMRHDNEVTDWKFANLDANANEILDKNEYRELKKLVKRAVKPRRCGRAFGKFCDLDNDARLSRLEWNSCLSKDDNNLNVVQKNLSFSTSYPPEHFMIERSKSTNVSINPIHLLQSHHADNRRIYAHNAFPSTHQKTFTREHNNRHPYQNSIVRDNNNNNRLHPDADFEDNSETNFDEDDDSSQQLYDDEAEYEDDEDETDHLGYINAFGSSTKFPSIHFLIPKSPDSPLKETENESDCLADQTTALEEQRHGNTLIYVPECTSDGRYQRVQCYSSTPYCWCVNEETGKNIPGTSVKDRRPQCDAVYTITRPMKGCPEPRKTTFIIELKEYLKNHIISGMKTGNININNTSIGIWNNEDERIASQSFLVLDKNKNKAWERKEWKIFRELVTNTKTLRKCGKKMPRYCDVNSDKKITLNEWLACLRSQSSDTLQHTSVDESDSSKPLKLTGSNPLEQYLKE</sequence>
<dbReference type="Pfam" id="PF07648">
    <property type="entry name" value="Kazal_2"/>
    <property type="match status" value="1"/>
</dbReference>
<keyword evidence="2" id="KW-0964">Secreted</keyword>
<dbReference type="InterPro" id="IPR019577">
    <property type="entry name" value="SPARC/Testican_Ca-bd-dom"/>
</dbReference>
<dbReference type="PANTHER" id="PTHR12352">
    <property type="entry name" value="SECRETED MODULAR CALCIUM-BINDING PROTEIN"/>
    <property type="match status" value="1"/>
</dbReference>
<dbReference type="InterPro" id="IPR036857">
    <property type="entry name" value="Thyroglobulin_1_sf"/>
</dbReference>
<evidence type="ECO:0000259" key="10">
    <source>
        <dbReference type="PROSITE" id="PS51162"/>
    </source>
</evidence>
<dbReference type="Pfam" id="PF00086">
    <property type="entry name" value="Thyroglobulin_1"/>
    <property type="match status" value="2"/>
</dbReference>
<dbReference type="PROSITE" id="PS00484">
    <property type="entry name" value="THYROGLOBULIN_1_1"/>
    <property type="match status" value="1"/>
</dbReference>
<dbReference type="GO" id="GO:0005509">
    <property type="term" value="F:calcium ion binding"/>
    <property type="evidence" value="ECO:0007669"/>
    <property type="project" value="InterPro"/>
</dbReference>
<comment type="subcellular location">
    <subcellularLocation>
        <location evidence="1">Secreted</location>
    </subcellularLocation>
</comment>
<name>A0A1B0BXI0_9MUSC</name>
<reference evidence="12" key="2">
    <citation type="submission" date="2020-05" db="UniProtKB">
        <authorList>
            <consortium name="EnsemblMetazoa"/>
        </authorList>
    </citation>
    <scope>IDENTIFICATION</scope>
    <source>
        <strain evidence="12">IAEA</strain>
    </source>
</reference>
<dbReference type="CDD" id="cd00191">
    <property type="entry name" value="TY"/>
    <property type="match status" value="2"/>
</dbReference>
<evidence type="ECO:0000256" key="4">
    <source>
        <dbReference type="ARBA" id="ARBA00022737"/>
    </source>
</evidence>
<dbReference type="GO" id="GO:0050840">
    <property type="term" value="F:extracellular matrix binding"/>
    <property type="evidence" value="ECO:0007669"/>
    <property type="project" value="TreeGrafter"/>
</dbReference>
<dbReference type="GO" id="GO:0005615">
    <property type="term" value="C:extracellular space"/>
    <property type="evidence" value="ECO:0007669"/>
    <property type="project" value="TreeGrafter"/>
</dbReference>
<keyword evidence="5" id="KW-0106">Calcium</keyword>
<dbReference type="CDD" id="cd00104">
    <property type="entry name" value="KAZAL_FS"/>
    <property type="match status" value="1"/>
</dbReference>
<dbReference type="PANTHER" id="PTHR12352:SF30">
    <property type="entry name" value="FI05255P"/>
    <property type="match status" value="1"/>
</dbReference>
<protein>
    <recommendedName>
        <fullName evidence="14">Thyroglobulin type-1 domain-containing protein</fullName>
    </recommendedName>
</protein>
<keyword evidence="4" id="KW-0677">Repeat</keyword>
<organism evidence="12 13">
    <name type="scientific">Glossina palpalis gambiensis</name>
    <dbReference type="NCBI Taxonomy" id="67801"/>
    <lineage>
        <taxon>Eukaryota</taxon>
        <taxon>Metazoa</taxon>
        <taxon>Ecdysozoa</taxon>
        <taxon>Arthropoda</taxon>
        <taxon>Hexapoda</taxon>
        <taxon>Insecta</taxon>
        <taxon>Pterygota</taxon>
        <taxon>Neoptera</taxon>
        <taxon>Endopterygota</taxon>
        <taxon>Diptera</taxon>
        <taxon>Brachycera</taxon>
        <taxon>Muscomorpha</taxon>
        <taxon>Hippoboscoidea</taxon>
        <taxon>Glossinidae</taxon>
        <taxon>Glossina</taxon>
    </lineage>
</organism>
<dbReference type="PROSITE" id="PS00018">
    <property type="entry name" value="EF_HAND_1"/>
    <property type="match status" value="1"/>
</dbReference>
<proteinExistence type="predicted"/>
<dbReference type="Gene3D" id="4.10.800.10">
    <property type="entry name" value="Thyroglobulin type-1"/>
    <property type="match status" value="2"/>
</dbReference>
<feature type="domain" description="Kazal-like" evidence="11">
    <location>
        <begin position="39"/>
        <end position="94"/>
    </location>
</feature>
<dbReference type="InterPro" id="IPR051950">
    <property type="entry name" value="Dev_reg/Prot_inhib"/>
</dbReference>
<evidence type="ECO:0008006" key="14">
    <source>
        <dbReference type="Google" id="ProtNLM"/>
    </source>
</evidence>
<feature type="region of interest" description="Disordered" evidence="9">
    <location>
        <begin position="654"/>
        <end position="680"/>
    </location>
</feature>
<dbReference type="InterPro" id="IPR000716">
    <property type="entry name" value="Thyroglobulin_1"/>
</dbReference>
<dbReference type="GO" id="GO:0005604">
    <property type="term" value="C:basement membrane"/>
    <property type="evidence" value="ECO:0007669"/>
    <property type="project" value="TreeGrafter"/>
</dbReference>
<accession>A0A1B0BXI0</accession>
<dbReference type="EMBL" id="JXJN01022229">
    <property type="status" value="NOT_ANNOTATED_CDS"/>
    <property type="molecule type" value="Genomic_DNA"/>
</dbReference>
<dbReference type="SMART" id="SM00280">
    <property type="entry name" value="KAZAL"/>
    <property type="match status" value="1"/>
</dbReference>
<evidence type="ECO:0000313" key="12">
    <source>
        <dbReference type="EnsemblMetazoa" id="GPPI043487-PA"/>
    </source>
</evidence>
<dbReference type="CDD" id="cd16234">
    <property type="entry name" value="EFh_SPARC_SMOC"/>
    <property type="match status" value="2"/>
</dbReference>
<evidence type="ECO:0000256" key="7">
    <source>
        <dbReference type="ARBA" id="ARBA00023180"/>
    </source>
</evidence>
<dbReference type="SUPFAM" id="SSF100895">
    <property type="entry name" value="Kazal-type serine protease inhibitors"/>
    <property type="match status" value="1"/>
</dbReference>
<evidence type="ECO:0000259" key="11">
    <source>
        <dbReference type="PROSITE" id="PS51465"/>
    </source>
</evidence>
<feature type="region of interest" description="Disordered" evidence="9">
    <location>
        <begin position="357"/>
        <end position="419"/>
    </location>
</feature>
<feature type="compositionally biased region" description="Polar residues" evidence="9">
    <location>
        <begin position="1"/>
        <end position="12"/>
    </location>
</feature>
<dbReference type="Pfam" id="PF10591">
    <property type="entry name" value="SPARC_Ca_bdg"/>
    <property type="match status" value="2"/>
</dbReference>
<reference evidence="13" key="1">
    <citation type="submission" date="2015-01" db="EMBL/GenBank/DDBJ databases">
        <authorList>
            <person name="Aksoy S."/>
            <person name="Warren W."/>
            <person name="Wilson R.K."/>
        </authorList>
    </citation>
    <scope>NUCLEOTIDE SEQUENCE [LARGE SCALE GENOMIC DNA]</scope>
    <source>
        <strain evidence="13">IAEA</strain>
    </source>
</reference>
<dbReference type="InterPro" id="IPR018247">
    <property type="entry name" value="EF_Hand_1_Ca_BS"/>
</dbReference>
<dbReference type="GO" id="GO:0008201">
    <property type="term" value="F:heparin binding"/>
    <property type="evidence" value="ECO:0007669"/>
    <property type="project" value="TreeGrafter"/>
</dbReference>
<feature type="domain" description="Thyroglobulin type-1" evidence="10">
    <location>
        <begin position="92"/>
        <end position="156"/>
    </location>
</feature>
<dbReference type="SUPFAM" id="SSF47473">
    <property type="entry name" value="EF-hand"/>
    <property type="match status" value="2"/>
</dbReference>
<dbReference type="InterPro" id="IPR036058">
    <property type="entry name" value="Kazal_dom_sf"/>
</dbReference>
<feature type="compositionally biased region" description="Polar residues" evidence="9">
    <location>
        <begin position="366"/>
        <end position="375"/>
    </location>
</feature>
<evidence type="ECO:0000256" key="8">
    <source>
        <dbReference type="PROSITE-ProRule" id="PRU00500"/>
    </source>
</evidence>
<dbReference type="AlphaFoldDB" id="A0A1B0BXI0"/>
<dbReference type="EMBL" id="JXJN01022230">
    <property type="status" value="NOT_ANNOTATED_CDS"/>
    <property type="molecule type" value="Genomic_DNA"/>
</dbReference>
<dbReference type="InterPro" id="IPR002350">
    <property type="entry name" value="Kazal_dom"/>
</dbReference>
<dbReference type="STRING" id="67801.A0A1B0BXI0"/>
<dbReference type="GO" id="GO:0030198">
    <property type="term" value="P:extracellular matrix organization"/>
    <property type="evidence" value="ECO:0007669"/>
    <property type="project" value="TreeGrafter"/>
</dbReference>
<evidence type="ECO:0000256" key="5">
    <source>
        <dbReference type="ARBA" id="ARBA00022837"/>
    </source>
</evidence>
<feature type="domain" description="Thyroglobulin type-1" evidence="10">
    <location>
        <begin position="456"/>
        <end position="523"/>
    </location>
</feature>
<keyword evidence="3" id="KW-0732">Signal</keyword>
<feature type="region of interest" description="Disordered" evidence="9">
    <location>
        <begin position="157"/>
        <end position="178"/>
    </location>
</feature>
<dbReference type="Proteomes" id="UP000092460">
    <property type="component" value="Unassembled WGS sequence"/>
</dbReference>
<evidence type="ECO:0000256" key="9">
    <source>
        <dbReference type="SAM" id="MobiDB-lite"/>
    </source>
</evidence>
<dbReference type="InterPro" id="IPR011992">
    <property type="entry name" value="EF-hand-dom_pair"/>
</dbReference>
<dbReference type="FunFam" id="4.10.800.10:FF:000004">
    <property type="entry name" value="SPARC-related modular calcium-binding protein 1"/>
    <property type="match status" value="1"/>
</dbReference>
<evidence type="ECO:0000256" key="6">
    <source>
        <dbReference type="ARBA" id="ARBA00023157"/>
    </source>
</evidence>
<feature type="region of interest" description="Disordered" evidence="9">
    <location>
        <begin position="1"/>
        <end position="34"/>
    </location>
</feature>